<protein>
    <submittedName>
        <fullName evidence="2">Uncharacterized protein</fullName>
    </submittedName>
</protein>
<comment type="caution">
    <text evidence="2">The sequence shown here is derived from an EMBL/GenBank/DDBJ whole genome shotgun (WGS) entry which is preliminary data.</text>
</comment>
<dbReference type="InParanoid" id="U5DK75"/>
<organism evidence="2 3">
    <name type="scientific">Rubidibacter lacunae KORDI 51-2</name>
    <dbReference type="NCBI Taxonomy" id="582515"/>
    <lineage>
        <taxon>Bacteria</taxon>
        <taxon>Bacillati</taxon>
        <taxon>Cyanobacteriota</taxon>
        <taxon>Cyanophyceae</taxon>
        <taxon>Oscillatoriophycideae</taxon>
        <taxon>Chroococcales</taxon>
        <taxon>Aphanothecaceae</taxon>
        <taxon>Rubidibacter</taxon>
    </lineage>
</organism>
<feature type="region of interest" description="Disordered" evidence="1">
    <location>
        <begin position="1"/>
        <end position="31"/>
    </location>
</feature>
<evidence type="ECO:0000256" key="1">
    <source>
        <dbReference type="SAM" id="MobiDB-lite"/>
    </source>
</evidence>
<evidence type="ECO:0000313" key="2">
    <source>
        <dbReference type="EMBL" id="ERN41317.1"/>
    </source>
</evidence>
<accession>U5DK75</accession>
<reference evidence="2 3" key="1">
    <citation type="submission" date="2013-05" db="EMBL/GenBank/DDBJ databases">
        <title>Draft genome sequence of Rubidibacter lacunae KORDI 51-2.</title>
        <authorList>
            <person name="Choi D.H."/>
            <person name="Noh J.H."/>
            <person name="Kwon K.-K."/>
            <person name="Lee J.-H."/>
            <person name="Ryu J.-Y."/>
        </authorList>
    </citation>
    <scope>NUCLEOTIDE SEQUENCE [LARGE SCALE GENOMIC DNA]</scope>
    <source>
        <strain evidence="2 3">KORDI 51-2</strain>
    </source>
</reference>
<feature type="compositionally biased region" description="Low complexity" evidence="1">
    <location>
        <begin position="1"/>
        <end position="12"/>
    </location>
</feature>
<dbReference type="Proteomes" id="UP000016960">
    <property type="component" value="Unassembled WGS sequence"/>
</dbReference>
<sequence length="62" mass="6666">MQVETAAATAATEQRERHFGSILADNGDAATGTGRTLTTYNLRPAMVKCGNLWGYGYQDRGT</sequence>
<proteinExistence type="predicted"/>
<gene>
    <name evidence="2" type="ORF">KR51_00021200</name>
</gene>
<name>U5DK75_9CHRO</name>
<dbReference type="EMBL" id="ASSJ01000050">
    <property type="protein sequence ID" value="ERN41317.1"/>
    <property type="molecule type" value="Genomic_DNA"/>
</dbReference>
<keyword evidence="3" id="KW-1185">Reference proteome</keyword>
<evidence type="ECO:0000313" key="3">
    <source>
        <dbReference type="Proteomes" id="UP000016960"/>
    </source>
</evidence>
<dbReference type="AlphaFoldDB" id="U5DK75"/>